<reference evidence="3" key="1">
    <citation type="submission" date="2017-06" db="EMBL/GenBank/DDBJ databases">
        <authorList>
            <person name="Varghese N."/>
            <person name="Submissions S."/>
        </authorList>
    </citation>
    <scope>NUCLEOTIDE SEQUENCE [LARGE SCALE GENOMIC DNA]</scope>
    <source>
        <strain evidence="3">DSM 27993</strain>
    </source>
</reference>
<evidence type="ECO:0000313" key="2">
    <source>
        <dbReference type="EMBL" id="SNR32268.1"/>
    </source>
</evidence>
<dbReference type="Proteomes" id="UP000198412">
    <property type="component" value="Unassembled WGS sequence"/>
</dbReference>
<keyword evidence="1" id="KW-0175">Coiled coil</keyword>
<dbReference type="OrthoDB" id="1448281at2"/>
<feature type="coiled-coil region" evidence="1">
    <location>
        <begin position="63"/>
        <end position="123"/>
    </location>
</feature>
<accession>A0A238VDN6</accession>
<evidence type="ECO:0000256" key="1">
    <source>
        <dbReference type="SAM" id="Coils"/>
    </source>
</evidence>
<dbReference type="RefSeq" id="WP_089376668.1">
    <property type="nucleotide sequence ID" value="NZ_FZNX01000001.1"/>
</dbReference>
<sequence length="123" mass="14218">MKTKSIIELLTLSSSLYILARDTELLERIKELSEKGKTEVNKIISESKLDENGNELEFADKILLKTHELREELNEKIEELVTKLYKKINIAHVEEVKALNEKLEKADMAIALLEARLNKLEKK</sequence>
<dbReference type="EMBL" id="FZNX01000001">
    <property type="protein sequence ID" value="SNR32268.1"/>
    <property type="molecule type" value="Genomic_DNA"/>
</dbReference>
<name>A0A238VDN6_9FLAO</name>
<protein>
    <submittedName>
        <fullName evidence="2">Uncharacterized protein</fullName>
    </submittedName>
</protein>
<proteinExistence type="predicted"/>
<gene>
    <name evidence="2" type="ORF">SAMN04488111_0308</name>
</gene>
<organism evidence="2 3">
    <name type="scientific">Lutibacter flavus</name>
    <dbReference type="NCBI Taxonomy" id="691689"/>
    <lineage>
        <taxon>Bacteria</taxon>
        <taxon>Pseudomonadati</taxon>
        <taxon>Bacteroidota</taxon>
        <taxon>Flavobacteriia</taxon>
        <taxon>Flavobacteriales</taxon>
        <taxon>Flavobacteriaceae</taxon>
        <taxon>Lutibacter</taxon>
    </lineage>
</organism>
<keyword evidence="3" id="KW-1185">Reference proteome</keyword>
<dbReference type="AlphaFoldDB" id="A0A238VDN6"/>
<evidence type="ECO:0000313" key="3">
    <source>
        <dbReference type="Proteomes" id="UP000198412"/>
    </source>
</evidence>